<name>A0ABW3HUM8_9BACL</name>
<feature type="transmembrane region" description="Helical" evidence="7">
    <location>
        <begin position="110"/>
        <end position="130"/>
    </location>
</feature>
<reference evidence="10" key="1">
    <citation type="journal article" date="2019" name="Int. J. Syst. Evol. Microbiol.">
        <title>The Global Catalogue of Microorganisms (GCM) 10K type strain sequencing project: providing services to taxonomists for standard genome sequencing and annotation.</title>
        <authorList>
            <consortium name="The Broad Institute Genomics Platform"/>
            <consortium name="The Broad Institute Genome Sequencing Center for Infectious Disease"/>
            <person name="Wu L."/>
            <person name="Ma J."/>
        </authorList>
    </citation>
    <scope>NUCLEOTIDE SEQUENCE [LARGE SCALE GENOMIC DNA]</scope>
    <source>
        <strain evidence="10">CCUG 59129</strain>
    </source>
</reference>
<accession>A0ABW3HUM8</accession>
<evidence type="ECO:0000256" key="5">
    <source>
        <dbReference type="ARBA" id="ARBA00022989"/>
    </source>
</evidence>
<comment type="subcellular location">
    <subcellularLocation>
        <location evidence="1 7">Cell membrane</location>
        <topology evidence="1 7">Multi-pass membrane protein</topology>
    </subcellularLocation>
</comment>
<feature type="transmembrane region" description="Helical" evidence="7">
    <location>
        <begin position="75"/>
        <end position="98"/>
    </location>
</feature>
<evidence type="ECO:0000256" key="3">
    <source>
        <dbReference type="ARBA" id="ARBA00022475"/>
    </source>
</evidence>
<evidence type="ECO:0000259" key="8">
    <source>
        <dbReference type="PROSITE" id="PS50928"/>
    </source>
</evidence>
<feature type="transmembrane region" description="Helical" evidence="7">
    <location>
        <begin position="142"/>
        <end position="162"/>
    </location>
</feature>
<feature type="transmembrane region" description="Helical" evidence="7">
    <location>
        <begin position="183"/>
        <end position="203"/>
    </location>
</feature>
<keyword evidence="3" id="KW-1003">Cell membrane</keyword>
<dbReference type="EMBL" id="JBHTJZ010000033">
    <property type="protein sequence ID" value="MFD0961242.1"/>
    <property type="molecule type" value="Genomic_DNA"/>
</dbReference>
<dbReference type="InterPro" id="IPR035906">
    <property type="entry name" value="MetI-like_sf"/>
</dbReference>
<evidence type="ECO:0000313" key="10">
    <source>
        <dbReference type="Proteomes" id="UP001596989"/>
    </source>
</evidence>
<evidence type="ECO:0000256" key="4">
    <source>
        <dbReference type="ARBA" id="ARBA00022692"/>
    </source>
</evidence>
<proteinExistence type="inferred from homology"/>
<comment type="similarity">
    <text evidence="7">Belongs to the binding-protein-dependent transport system permease family.</text>
</comment>
<feature type="transmembrane region" description="Helical" evidence="7">
    <location>
        <begin position="12"/>
        <end position="36"/>
    </location>
</feature>
<dbReference type="PANTHER" id="PTHR43744">
    <property type="entry name" value="ABC TRANSPORTER PERMEASE PROTEIN MG189-RELATED-RELATED"/>
    <property type="match status" value="1"/>
</dbReference>
<comment type="caution">
    <text evidence="9">The sequence shown here is derived from an EMBL/GenBank/DDBJ whole genome shotgun (WGS) entry which is preliminary data.</text>
</comment>
<dbReference type="Proteomes" id="UP001596989">
    <property type="component" value="Unassembled WGS sequence"/>
</dbReference>
<gene>
    <name evidence="9" type="ORF">ACFQ2I_17980</name>
</gene>
<feature type="transmembrane region" description="Helical" evidence="7">
    <location>
        <begin position="261"/>
        <end position="278"/>
    </location>
</feature>
<keyword evidence="5 7" id="KW-1133">Transmembrane helix</keyword>
<keyword evidence="4 7" id="KW-0812">Transmembrane</keyword>
<dbReference type="PANTHER" id="PTHR43744:SF9">
    <property type="entry name" value="POLYGALACTURONAN_RHAMNOGALACTURONAN TRANSPORT SYSTEM PERMEASE PROTEIN YTCP"/>
    <property type="match status" value="1"/>
</dbReference>
<evidence type="ECO:0000256" key="2">
    <source>
        <dbReference type="ARBA" id="ARBA00022448"/>
    </source>
</evidence>
<dbReference type="InterPro" id="IPR000515">
    <property type="entry name" value="MetI-like"/>
</dbReference>
<dbReference type="RefSeq" id="WP_377566605.1">
    <property type="nucleotide sequence ID" value="NZ_JBHTJZ010000033.1"/>
</dbReference>
<sequence>MIMERTWGSRIFDAVNITILLVVALVCFLPFVHVIAGSFATSEELLSKPFLLFPTQFSLDAFRYIFSTDSLMRSMFVTVTITVGGTLINIVLSSMTAYPLSRSDLLGRRPLMLMIVFTLMFHGGMIPQFLLIKQLGLLDSLWALMLPTAINAFYLIILRNFFQQLPAGLEESAKIDGCNDFGILLRIVFPLSLPAIATLTLFYSVMHWNTFMNAILYINDANKWPIQVLLRSIVLLSEGGIGDSTAMSADIMQIPPESVKMAVITVATLPVLMVYPFLQKYFAKGILLGSVKG</sequence>
<evidence type="ECO:0000256" key="1">
    <source>
        <dbReference type="ARBA" id="ARBA00004651"/>
    </source>
</evidence>
<organism evidence="9 10">
    <name type="scientific">Paenibacillus chungangensis</name>
    <dbReference type="NCBI Taxonomy" id="696535"/>
    <lineage>
        <taxon>Bacteria</taxon>
        <taxon>Bacillati</taxon>
        <taxon>Bacillota</taxon>
        <taxon>Bacilli</taxon>
        <taxon>Bacillales</taxon>
        <taxon>Paenibacillaceae</taxon>
        <taxon>Paenibacillus</taxon>
    </lineage>
</organism>
<keyword evidence="2 7" id="KW-0813">Transport</keyword>
<dbReference type="Gene3D" id="1.10.3720.10">
    <property type="entry name" value="MetI-like"/>
    <property type="match status" value="1"/>
</dbReference>
<dbReference type="Pfam" id="PF00528">
    <property type="entry name" value="BPD_transp_1"/>
    <property type="match status" value="1"/>
</dbReference>
<feature type="domain" description="ABC transmembrane type-1" evidence="8">
    <location>
        <begin position="75"/>
        <end position="278"/>
    </location>
</feature>
<evidence type="ECO:0000256" key="7">
    <source>
        <dbReference type="RuleBase" id="RU363032"/>
    </source>
</evidence>
<evidence type="ECO:0000313" key="9">
    <source>
        <dbReference type="EMBL" id="MFD0961242.1"/>
    </source>
</evidence>
<keyword evidence="6 7" id="KW-0472">Membrane</keyword>
<protein>
    <submittedName>
        <fullName evidence="9">Carbohydrate ABC transporter permease</fullName>
    </submittedName>
</protein>
<dbReference type="CDD" id="cd06261">
    <property type="entry name" value="TM_PBP2"/>
    <property type="match status" value="1"/>
</dbReference>
<dbReference type="SUPFAM" id="SSF161098">
    <property type="entry name" value="MetI-like"/>
    <property type="match status" value="1"/>
</dbReference>
<keyword evidence="10" id="KW-1185">Reference proteome</keyword>
<evidence type="ECO:0000256" key="6">
    <source>
        <dbReference type="ARBA" id="ARBA00023136"/>
    </source>
</evidence>
<dbReference type="PROSITE" id="PS50928">
    <property type="entry name" value="ABC_TM1"/>
    <property type="match status" value="1"/>
</dbReference>